<evidence type="ECO:0000256" key="11">
    <source>
        <dbReference type="PROSITE-ProRule" id="PRU10007"/>
    </source>
</evidence>
<dbReference type="PANTHER" id="PTHR11699">
    <property type="entry name" value="ALDEHYDE DEHYDROGENASE-RELATED"/>
    <property type="match status" value="1"/>
</dbReference>
<dbReference type="NCBIfam" id="TIGR01804">
    <property type="entry name" value="BADH"/>
    <property type="match status" value="1"/>
</dbReference>
<dbReference type="CDD" id="cd07090">
    <property type="entry name" value="ALDH_F9_TMBADH"/>
    <property type="match status" value="1"/>
</dbReference>
<dbReference type="Gene3D" id="3.40.605.10">
    <property type="entry name" value="Aldehyde Dehydrogenase, Chain A, domain 1"/>
    <property type="match status" value="1"/>
</dbReference>
<dbReference type="FunFam" id="3.40.605.10:FF:000007">
    <property type="entry name" value="NAD/NADP-dependent betaine aldehyde dehydrogenase"/>
    <property type="match status" value="1"/>
</dbReference>
<proteinExistence type="inferred from homology"/>
<evidence type="ECO:0000256" key="12">
    <source>
        <dbReference type="RuleBase" id="RU003345"/>
    </source>
</evidence>
<dbReference type="InterPro" id="IPR016163">
    <property type="entry name" value="Ald_DH_C"/>
</dbReference>
<dbReference type="AlphaFoldDB" id="A0AAC9P9C7"/>
<evidence type="ECO:0000256" key="1">
    <source>
        <dbReference type="ARBA" id="ARBA00009986"/>
    </source>
</evidence>
<feature type="active site" evidence="11">
    <location>
        <position position="267"/>
    </location>
</feature>
<feature type="binding site" evidence="10">
    <location>
        <begin position="166"/>
        <end position="168"/>
    </location>
    <ligand>
        <name>NAD(+)</name>
        <dbReference type="ChEBI" id="CHEBI:57540"/>
    </ligand>
</feature>
<accession>A0AAC9P9C7</accession>
<dbReference type="Proteomes" id="UP000182373">
    <property type="component" value="Chromosome"/>
</dbReference>
<dbReference type="InterPro" id="IPR016162">
    <property type="entry name" value="Ald_DH_N"/>
</dbReference>
<evidence type="ECO:0000256" key="2">
    <source>
        <dbReference type="ARBA" id="ARBA00022723"/>
    </source>
</evidence>
<feature type="binding site" evidence="10">
    <location>
        <position position="472"/>
    </location>
    <ligand>
        <name>K(+)</name>
        <dbReference type="ChEBI" id="CHEBI:29103"/>
        <label>2</label>
    </ligand>
</feature>
<feature type="binding site" evidence="10">
    <location>
        <position position="402"/>
    </location>
    <ligand>
        <name>NAD(+)</name>
        <dbReference type="ChEBI" id="CHEBI:57540"/>
    </ligand>
</feature>
<dbReference type="GO" id="GO:0019285">
    <property type="term" value="P:glycine betaine biosynthetic process from choline"/>
    <property type="evidence" value="ECO:0007669"/>
    <property type="project" value="UniProtKB-UniRule"/>
</dbReference>
<dbReference type="HAMAP" id="MF_00804">
    <property type="entry name" value="BADH"/>
    <property type="match status" value="1"/>
</dbReference>
<name>A0AAC9P9C7_9PROT</name>
<dbReference type="EC" id="1.2.1.8" evidence="10"/>
<dbReference type="GO" id="GO:0008802">
    <property type="term" value="F:betaine-aldehyde dehydrogenase (NAD+) activity"/>
    <property type="evidence" value="ECO:0007669"/>
    <property type="project" value="UniProtKB-UniRule"/>
</dbReference>
<reference evidence="15" key="1">
    <citation type="submission" date="2016-11" db="EMBL/GenBank/DDBJ databases">
        <title>Comparative genomic and phenotypic analysis of Granulibacter bethesdensis clinical isolates from patients with chronic granulomatous disease.</title>
        <authorList>
            <person name="Zarember K.A."/>
            <person name="Porcella S.F."/>
            <person name="Chu J."/>
            <person name="Ding L."/>
            <person name="Dahlstrom E."/>
            <person name="Barbian K."/>
            <person name="Martens C."/>
            <person name="Sykora L."/>
            <person name="Kramer S."/>
            <person name="Pettinato A.M."/>
            <person name="Hong H."/>
            <person name="Wald G."/>
            <person name="Berg L.J."/>
            <person name="Rogge L.S."/>
            <person name="Greenberg D.E."/>
            <person name="Falcone E.L."/>
            <person name="Neves J.F."/>
            <person name="Simoes M.J."/>
            <person name="Casal M."/>
            <person name="Rodriguez-Lopez F.C."/>
            <person name="Zelazny A."/>
            <person name="Gallin J.I."/>
            <person name="Holland S.M."/>
        </authorList>
    </citation>
    <scope>NUCLEOTIDE SEQUENCE [LARGE SCALE GENOMIC DNA]</scope>
    <source>
        <strain evidence="15">NIH9.1</strain>
    </source>
</reference>
<evidence type="ECO:0000256" key="5">
    <source>
        <dbReference type="ARBA" id="ARBA00023027"/>
    </source>
</evidence>
<comment type="catalytic activity">
    <reaction evidence="8">
        <text>betaine aldehyde + NAD(+) + H2O = glycine betaine + NADH + 2 H(+)</text>
        <dbReference type="Rhea" id="RHEA:15305"/>
        <dbReference type="ChEBI" id="CHEBI:15377"/>
        <dbReference type="ChEBI" id="CHEBI:15378"/>
        <dbReference type="ChEBI" id="CHEBI:15710"/>
        <dbReference type="ChEBI" id="CHEBI:17750"/>
        <dbReference type="ChEBI" id="CHEBI:57540"/>
        <dbReference type="ChEBI" id="CHEBI:57945"/>
        <dbReference type="EC" id="1.2.1.8"/>
    </reaction>
    <physiologicalReaction direction="left-to-right" evidence="8">
        <dbReference type="Rhea" id="RHEA:15306"/>
    </physiologicalReaction>
</comment>
<evidence type="ECO:0000256" key="8">
    <source>
        <dbReference type="ARBA" id="ARBA00052192"/>
    </source>
</evidence>
<dbReference type="PROSITE" id="PS00687">
    <property type="entry name" value="ALDEHYDE_DEHYDR_GLU"/>
    <property type="match status" value="1"/>
</dbReference>
<evidence type="ECO:0000256" key="7">
    <source>
        <dbReference type="ARBA" id="ARBA00051919"/>
    </source>
</evidence>
<dbReference type="InterPro" id="IPR011264">
    <property type="entry name" value="BADH"/>
</dbReference>
<comment type="similarity">
    <text evidence="1 10 12">Belongs to the aldehyde dehydrogenase family.</text>
</comment>
<dbReference type="InterPro" id="IPR029510">
    <property type="entry name" value="Ald_DH_CS_GLU"/>
</dbReference>
<dbReference type="RefSeq" id="WP_216634439.1">
    <property type="nucleotide sequence ID" value="NZ_CP018191.1"/>
</dbReference>
<feature type="binding site" evidence="10">
    <location>
        <position position="42"/>
    </location>
    <ligand>
        <name>K(+)</name>
        <dbReference type="ChEBI" id="CHEBI:29103"/>
        <label>1</label>
    </ligand>
</feature>
<evidence type="ECO:0000313" key="15">
    <source>
        <dbReference type="Proteomes" id="UP000182373"/>
    </source>
</evidence>
<feature type="modified residue" description="Cysteine sulfenic acid (-SOH)" evidence="10">
    <location>
        <position position="301"/>
    </location>
</feature>
<feature type="binding site" evidence="10">
    <location>
        <begin position="192"/>
        <end position="195"/>
    </location>
    <ligand>
        <name>NAD(+)</name>
        <dbReference type="ChEBI" id="CHEBI:57540"/>
    </ligand>
</feature>
<comment type="function">
    <text evidence="10">Involved in the biosynthesis of the osmoprotectant glycine betaine. Catalyzes the irreversible oxidation of betaine aldehyde to the corresponding acid.</text>
</comment>
<comment type="subunit">
    <text evidence="9 10">Dimer of dimers.</text>
</comment>
<dbReference type="SUPFAM" id="SSF53720">
    <property type="entry name" value="ALDH-like"/>
    <property type="match status" value="1"/>
</dbReference>
<feature type="active site" description="Charge relay system" evidence="10">
    <location>
        <position position="479"/>
    </location>
</feature>
<feature type="binding site" evidence="10">
    <location>
        <position position="475"/>
    </location>
    <ligand>
        <name>K(+)</name>
        <dbReference type="ChEBI" id="CHEBI:29103"/>
        <label>2</label>
    </ligand>
</feature>
<keyword evidence="10" id="KW-0521">NADP</keyword>
<dbReference type="GO" id="GO:0046872">
    <property type="term" value="F:metal ion binding"/>
    <property type="evidence" value="ECO:0007669"/>
    <property type="project" value="UniProtKB-KW"/>
</dbReference>
<evidence type="ECO:0000256" key="3">
    <source>
        <dbReference type="ARBA" id="ARBA00022958"/>
    </source>
</evidence>
<dbReference type="InterPro" id="IPR016161">
    <property type="entry name" value="Ald_DH/histidinol_DH"/>
</dbReference>
<feature type="binding site" evidence="10">
    <location>
        <position position="261"/>
    </location>
    <ligand>
        <name>K(+)</name>
        <dbReference type="ChEBI" id="CHEBI:29103"/>
        <label>2</label>
    </ligand>
</feature>
<comment type="catalytic activity">
    <reaction evidence="7">
        <text>betaine aldehyde + NADP(+) + H2O = glycine betaine + NADPH + 2 H(+)</text>
        <dbReference type="Rhea" id="RHEA:30067"/>
        <dbReference type="ChEBI" id="CHEBI:15377"/>
        <dbReference type="ChEBI" id="CHEBI:15378"/>
        <dbReference type="ChEBI" id="CHEBI:15710"/>
        <dbReference type="ChEBI" id="CHEBI:17750"/>
        <dbReference type="ChEBI" id="CHEBI:57783"/>
        <dbReference type="ChEBI" id="CHEBI:58349"/>
    </reaction>
    <physiologicalReaction direction="left-to-right" evidence="7">
        <dbReference type="Rhea" id="RHEA:30068"/>
    </physiologicalReaction>
</comment>
<keyword evidence="6 10" id="KW-0558">Oxidation</keyword>
<protein>
    <recommendedName>
        <fullName evidence="10">Betaine aldehyde dehydrogenase</fullName>
        <shortName evidence="10">BADH</shortName>
        <ecNumber evidence="10">1.2.1.8</ecNumber>
    </recommendedName>
</protein>
<feature type="binding site" evidence="10">
    <location>
        <position position="269"/>
    </location>
    <ligand>
        <name>NAD(+)</name>
        <dbReference type="ChEBI" id="CHEBI:57540"/>
    </ligand>
</feature>
<evidence type="ECO:0000313" key="14">
    <source>
        <dbReference type="EMBL" id="APH54904.1"/>
    </source>
</evidence>
<evidence type="ECO:0000256" key="6">
    <source>
        <dbReference type="ARBA" id="ARBA00023097"/>
    </source>
</evidence>
<evidence type="ECO:0000256" key="4">
    <source>
        <dbReference type="ARBA" id="ARBA00023002"/>
    </source>
</evidence>
<dbReference type="InterPro" id="IPR015590">
    <property type="entry name" value="Aldehyde_DH_dom"/>
</dbReference>
<dbReference type="FunFam" id="3.40.309.10:FF:000014">
    <property type="entry name" value="NAD/NADP-dependent betaine aldehyde dehydrogenase"/>
    <property type="match status" value="1"/>
</dbReference>
<feature type="site" description="Seems to be a necessary countercharge to the potassium cations" evidence="10">
    <location>
        <position position="263"/>
    </location>
</feature>
<evidence type="ECO:0000256" key="10">
    <source>
        <dbReference type="HAMAP-Rule" id="MF_00804"/>
    </source>
</evidence>
<keyword evidence="2 10" id="KW-0479">Metal-binding</keyword>
<evidence type="ECO:0000259" key="13">
    <source>
        <dbReference type="Pfam" id="PF00171"/>
    </source>
</evidence>
<feature type="binding site" evidence="10">
    <location>
        <begin position="245"/>
        <end position="248"/>
    </location>
    <ligand>
        <name>NAD(+)</name>
        <dbReference type="ChEBI" id="CHEBI:57540"/>
    </ligand>
</feature>
<dbReference type="NCBIfam" id="NF009725">
    <property type="entry name" value="PRK13252.1"/>
    <property type="match status" value="1"/>
</dbReference>
<keyword evidence="4 10" id="KW-0560">Oxidoreductase</keyword>
<feature type="binding site" evidence="10">
    <location>
        <position position="196"/>
    </location>
    <ligand>
        <name>K(+)</name>
        <dbReference type="ChEBI" id="CHEBI:29103"/>
        <label>1</label>
    </ligand>
</feature>
<feature type="binding site" evidence="10">
    <location>
        <position position="109"/>
    </location>
    <ligand>
        <name>K(+)</name>
        <dbReference type="ChEBI" id="CHEBI:29103"/>
        <label>1</label>
    </ligand>
</feature>
<gene>
    <name evidence="10" type="primary">betB</name>
    <name evidence="14" type="ORF">GbCGDNIH9_1608a</name>
</gene>
<evidence type="ECO:0000256" key="9">
    <source>
        <dbReference type="ARBA" id="ARBA00065931"/>
    </source>
</evidence>
<feature type="binding site" evidence="10">
    <location>
        <position position="43"/>
    </location>
    <ligand>
        <name>K(+)</name>
        <dbReference type="ChEBI" id="CHEBI:29103"/>
        <label>1</label>
    </ligand>
</feature>
<organism evidence="14 15">
    <name type="scientific">Granulibacter bethesdensis</name>
    <dbReference type="NCBI Taxonomy" id="364410"/>
    <lineage>
        <taxon>Bacteria</taxon>
        <taxon>Pseudomonadati</taxon>
        <taxon>Pseudomonadota</taxon>
        <taxon>Alphaproteobacteria</taxon>
        <taxon>Acetobacterales</taxon>
        <taxon>Acetobacteraceae</taxon>
        <taxon>Granulibacter</taxon>
    </lineage>
</organism>
<comment type="cofactor">
    <cofactor evidence="10">
        <name>K(+)</name>
        <dbReference type="ChEBI" id="CHEBI:29103"/>
    </cofactor>
    <text evidence="10">Binds 2 potassium ions per subunit.</text>
</comment>
<dbReference type="InterPro" id="IPR016160">
    <property type="entry name" value="Ald_DH_CS_CYS"/>
</dbReference>
<feature type="domain" description="Aldehyde dehydrogenase" evidence="13">
    <location>
        <begin position="38"/>
        <end position="494"/>
    </location>
</feature>
<keyword evidence="5 10" id="KW-0520">NAD</keyword>
<dbReference type="Gene3D" id="3.40.309.10">
    <property type="entry name" value="Aldehyde Dehydrogenase, Chain A, domain 2"/>
    <property type="match status" value="1"/>
</dbReference>
<feature type="binding site" description="covalent" evidence="10">
    <location>
        <position position="301"/>
    </location>
    <ligand>
        <name>NAD(+)</name>
        <dbReference type="ChEBI" id="CHEBI:57540"/>
    </ligand>
</feature>
<dbReference type="PROSITE" id="PS00070">
    <property type="entry name" value="ALDEHYDE_DEHYDR_CYS"/>
    <property type="match status" value="1"/>
</dbReference>
<comment type="pathway">
    <text evidence="10">Amine and polyamine biosynthesis; betaine biosynthesis via choline pathway; betaine from betaine aldehyde: step 1/1.</text>
</comment>
<dbReference type="EMBL" id="CP018191">
    <property type="protein sequence ID" value="APH54904.1"/>
    <property type="molecule type" value="Genomic_DNA"/>
</dbReference>
<feature type="active site" description="Nucleophile" evidence="10">
    <location>
        <position position="301"/>
    </location>
</feature>
<feature type="active site" description="Proton acceptor" evidence="10">
    <location>
        <position position="267"/>
    </location>
</feature>
<keyword evidence="3 10" id="KW-0630">Potassium</keyword>
<feature type="active site" description="Charge relay system" evidence="10">
    <location>
        <position position="178"/>
    </location>
</feature>
<dbReference type="Pfam" id="PF00171">
    <property type="entry name" value="Aldedh"/>
    <property type="match status" value="1"/>
</dbReference>
<sequence length="505" mass="53558">MTISTPPTSQVALQEAHVPDSLTPGLYIHGRVEAGAGEVFTSVNPADGSVLAQITAATEADIARAVASAQEGQRIWAAMTGIERGRILRRAVDILRARNDVLARLETKDTGKPFSETSTVDIVTGADVLEYYAGLAQAIEGEQIPLNATQFAYTRREPLGVVAGIGAWNYPVQIALWKSAPALAAGNAMIFKPSEITPLTVIELAKIYTEAGLPDGVFNVVQGRGDVGAMLTAHPVIEKISFTGGVETGKKVMALAGSSSLKEVTMELGGKSPLLVFEDADLDRAADIAVMANFYSSGQVCTNGTRVFVQESVLPAFREKLLARVAKIRPGHPEDPATVFGPLASFPHRDKVLSCIARGVAEGATLLAGGGAPQEAEFSRGAYVLPTVFGDCRDDMAIVREEIFGPVLSLLSFRDEEEVITRANATEYGLAAGVVTESLSRAHRVIHRLDAGICWINTWGGSPAEMPVGGYKQSGVGRENGLVTLGHYTRIKSVLVELGGFQSVF</sequence>